<keyword evidence="3" id="KW-0813">Transport</keyword>
<dbReference type="AlphaFoldDB" id="A0A372M2Z1"/>
<feature type="chain" id="PRO_5016723427" description="Probable sugar-binding periplasmic protein" evidence="7">
    <location>
        <begin position="28"/>
        <end position="448"/>
    </location>
</feature>
<reference evidence="8 9" key="1">
    <citation type="submission" date="2018-08" db="EMBL/GenBank/DDBJ databases">
        <title>Isolation, diversity and antifungal activity of Actinobacteria from wheat.</title>
        <authorList>
            <person name="Han C."/>
        </authorList>
    </citation>
    <scope>NUCLEOTIDE SEQUENCE [LARGE SCALE GENOMIC DNA]</scope>
    <source>
        <strain evidence="8 9">NEAU-YY421</strain>
    </source>
</reference>
<dbReference type="PROSITE" id="PS51257">
    <property type="entry name" value="PROKAR_LIPOPROTEIN"/>
    <property type="match status" value="1"/>
</dbReference>
<comment type="similarity">
    <text evidence="2">Belongs to the bacterial solute-binding protein 1 family.</text>
</comment>
<dbReference type="PANTHER" id="PTHR43649:SF28">
    <property type="entry name" value="BINDING PROTEIN COMPONENT OF ABC SUGAR TRANSPORTER-RELATED"/>
    <property type="match status" value="1"/>
</dbReference>
<evidence type="ECO:0000256" key="7">
    <source>
        <dbReference type="SAM" id="SignalP"/>
    </source>
</evidence>
<dbReference type="Pfam" id="PF13416">
    <property type="entry name" value="SBP_bac_8"/>
    <property type="match status" value="1"/>
</dbReference>
<gene>
    <name evidence="8" type="ORF">DY218_20340</name>
</gene>
<feature type="signal peptide" evidence="7">
    <location>
        <begin position="1"/>
        <end position="27"/>
    </location>
</feature>
<proteinExistence type="inferred from homology"/>
<dbReference type="GO" id="GO:0030313">
    <property type="term" value="C:cell envelope"/>
    <property type="evidence" value="ECO:0007669"/>
    <property type="project" value="UniProtKB-SubCell"/>
</dbReference>
<evidence type="ECO:0000256" key="5">
    <source>
        <dbReference type="ARBA" id="ARBA00049629"/>
    </source>
</evidence>
<dbReference type="PANTHER" id="PTHR43649">
    <property type="entry name" value="ARABINOSE-BINDING PROTEIN-RELATED"/>
    <property type="match status" value="1"/>
</dbReference>
<dbReference type="EMBL" id="QUAK01000110">
    <property type="protein sequence ID" value="RFU84895.1"/>
    <property type="molecule type" value="Genomic_DNA"/>
</dbReference>
<dbReference type="InterPro" id="IPR006059">
    <property type="entry name" value="SBP"/>
</dbReference>
<dbReference type="Proteomes" id="UP000263094">
    <property type="component" value="Unassembled WGS sequence"/>
</dbReference>
<evidence type="ECO:0000313" key="8">
    <source>
        <dbReference type="EMBL" id="RFU84895.1"/>
    </source>
</evidence>
<keyword evidence="4 7" id="KW-0732">Signal</keyword>
<evidence type="ECO:0000256" key="6">
    <source>
        <dbReference type="ARBA" id="ARBA00049753"/>
    </source>
</evidence>
<dbReference type="InterPro" id="IPR050490">
    <property type="entry name" value="Bact_solute-bd_prot1"/>
</dbReference>
<evidence type="ECO:0000256" key="2">
    <source>
        <dbReference type="ARBA" id="ARBA00008520"/>
    </source>
</evidence>
<sequence length="448" mass="48569">MRRTGTSARRRLTAAAALASIALLASACTGSPDDGAGDDPNAETTLTFWHGWSAPSEVAAIKENIASFEKAHPNIKVKMVKGITDDKINQGLRAGGSKAPDVVSSFTTDNVGRFCTSGALADLKPFLDKSSIDPAKTFLPQMAKYTEHDGKRCTVPLLGDAYGLYYNKDAFAEAGIKAPPKTLSEFDRIAKKLTKTKGDGYSQLGFMPNYLGYETTVEHYGGQFGVQYMDKDGKSNTAKDPAVKKMFAWQKNLVQDLGGYQKLNRYRTSLGDEWGAKHPFHTGQVAMQLDGEWRGKMAADAGLDFKIGAAPFPVPDDQVDEYGKGYLSGTILGIARTSEKKNAAWELVKYLSTDTDAVVSFANAIHNVPSTLKALDSPKLEDDPLYRTFVDIAKHPKSSHAPSSVNGGAFLLTLQDNAVAYEKGKETDLDAMLKKNDAQVDKDNEQAQ</sequence>
<evidence type="ECO:0000256" key="1">
    <source>
        <dbReference type="ARBA" id="ARBA00004196"/>
    </source>
</evidence>
<keyword evidence="9" id="KW-1185">Reference proteome</keyword>
<organism evidence="8 9">
    <name type="scientific">Streptomyces triticagri</name>
    <dbReference type="NCBI Taxonomy" id="2293568"/>
    <lineage>
        <taxon>Bacteria</taxon>
        <taxon>Bacillati</taxon>
        <taxon>Actinomycetota</taxon>
        <taxon>Actinomycetes</taxon>
        <taxon>Kitasatosporales</taxon>
        <taxon>Streptomycetaceae</taxon>
        <taxon>Streptomyces</taxon>
    </lineage>
</organism>
<evidence type="ECO:0000256" key="3">
    <source>
        <dbReference type="ARBA" id="ARBA00022448"/>
    </source>
</evidence>
<name>A0A372M2Z1_9ACTN</name>
<dbReference type="RefSeq" id="WP_128557514.1">
    <property type="nucleotide sequence ID" value="NZ_QUAK01000110.1"/>
</dbReference>
<protein>
    <recommendedName>
        <fullName evidence="6">Probable sugar-binding periplasmic protein</fullName>
    </recommendedName>
</protein>
<dbReference type="CDD" id="cd14748">
    <property type="entry name" value="PBP2_UgpB"/>
    <property type="match status" value="1"/>
</dbReference>
<comment type="caution">
    <text evidence="8">The sequence shown here is derived from an EMBL/GenBank/DDBJ whole genome shotgun (WGS) entry which is preliminary data.</text>
</comment>
<comment type="function">
    <text evidence="5">Part of a binding-protein-dependent transport system for a sugar.</text>
</comment>
<evidence type="ECO:0000256" key="4">
    <source>
        <dbReference type="ARBA" id="ARBA00022729"/>
    </source>
</evidence>
<dbReference type="SUPFAM" id="SSF53850">
    <property type="entry name" value="Periplasmic binding protein-like II"/>
    <property type="match status" value="1"/>
</dbReference>
<dbReference type="OrthoDB" id="9795467at2"/>
<evidence type="ECO:0000313" key="9">
    <source>
        <dbReference type="Proteomes" id="UP000263094"/>
    </source>
</evidence>
<accession>A0A372M2Z1</accession>
<dbReference type="Gene3D" id="3.40.190.10">
    <property type="entry name" value="Periplasmic binding protein-like II"/>
    <property type="match status" value="2"/>
</dbReference>
<comment type="subcellular location">
    <subcellularLocation>
        <location evidence="1">Cell envelope</location>
    </subcellularLocation>
</comment>